<proteinExistence type="predicted"/>
<name>A0A1S5R1N5_9CAUD</name>
<accession>A0A1S5R1N5</accession>
<sequence length="70" mass="7553">MSATDKLVQQMLEDLACATKNIDSLVDGITDIAVQMGIVVKGAFVTGPMALMLIDDIKNMLTVHGFKENQ</sequence>
<evidence type="ECO:0000313" key="2">
    <source>
        <dbReference type="Proteomes" id="UP000223738"/>
    </source>
</evidence>
<reference evidence="1 2" key="1">
    <citation type="submission" date="2016-03" db="EMBL/GenBank/DDBJ databases">
        <title>Characterization of pf16 and phiPMW: Two novel phages infecting Pseudomonas putida PpG1.</title>
        <authorList>
            <person name="Magill D.J."/>
            <person name="Krylov V.N."/>
            <person name="Allen C.C.R."/>
            <person name="McGrath J.W."/>
            <person name="Quinn J.P."/>
            <person name="Kulakov L.A."/>
        </authorList>
    </citation>
    <scope>NUCLEOTIDE SEQUENCE [LARGE SCALE GENOMIC DNA]</scope>
</reference>
<gene>
    <name evidence="1" type="ORF">PMW_190</name>
</gene>
<keyword evidence="2" id="KW-1185">Reference proteome</keyword>
<dbReference type="EMBL" id="KU862660">
    <property type="protein sequence ID" value="ANA49315.1"/>
    <property type="molecule type" value="Genomic_DNA"/>
</dbReference>
<organism evidence="1 2">
    <name type="scientific">Pseudomonas phage phiPMW</name>
    <dbReference type="NCBI Taxonomy" id="1815582"/>
    <lineage>
        <taxon>Viruses</taxon>
        <taxon>Duplodnaviria</taxon>
        <taxon>Heunggongvirae</taxon>
        <taxon>Uroviricota</taxon>
        <taxon>Caudoviricetes</taxon>
        <taxon>Plaisancevirus</taxon>
        <taxon>Plaisancevirus PMW</taxon>
    </lineage>
</organism>
<evidence type="ECO:0000313" key="1">
    <source>
        <dbReference type="EMBL" id="ANA49315.1"/>
    </source>
</evidence>
<protein>
    <submittedName>
        <fullName evidence="1">Uncharacterized protein</fullName>
    </submittedName>
</protein>
<dbReference type="Proteomes" id="UP000223738">
    <property type="component" value="Segment"/>
</dbReference>